<evidence type="ECO:0000256" key="1">
    <source>
        <dbReference type="SAM" id="MobiDB-lite"/>
    </source>
</evidence>
<name>A0ABR4IGS4_9EURO</name>
<sequence length="232" mass="25565">MDLWIAGGEGPHHVKTSRDAIALGQPIPLCAAGATRDKQVGLRPPRIVRRSFSACLRFSELGQIARFQPASQTSDLWDLAEVSAIIFRWEAINQSLLCFAFGDGTIAIPLMMMPLDSFGGCWQRRPAPLGVADQQQVAAAREQQAKRVRILYINDDAGMMDHEDRITFPSMQSVLPEAGRAPSQKVKQNQEKKGCTAQHSPKVQEQKTKSIHQQTANRHQASPPPSSKSMSV</sequence>
<keyword evidence="3" id="KW-1185">Reference proteome</keyword>
<evidence type="ECO:0000313" key="3">
    <source>
        <dbReference type="Proteomes" id="UP001610446"/>
    </source>
</evidence>
<dbReference type="Proteomes" id="UP001610446">
    <property type="component" value="Unassembled WGS sequence"/>
</dbReference>
<comment type="caution">
    <text evidence="2">The sequence shown here is derived from an EMBL/GenBank/DDBJ whole genome shotgun (WGS) entry which is preliminary data.</text>
</comment>
<protein>
    <submittedName>
        <fullName evidence="2">Uncharacterized protein</fullName>
    </submittedName>
</protein>
<proteinExistence type="predicted"/>
<accession>A0ABR4IGS4</accession>
<organism evidence="2 3">
    <name type="scientific">Aspergillus pseudoustus</name>
    <dbReference type="NCBI Taxonomy" id="1810923"/>
    <lineage>
        <taxon>Eukaryota</taxon>
        <taxon>Fungi</taxon>
        <taxon>Dikarya</taxon>
        <taxon>Ascomycota</taxon>
        <taxon>Pezizomycotina</taxon>
        <taxon>Eurotiomycetes</taxon>
        <taxon>Eurotiomycetidae</taxon>
        <taxon>Eurotiales</taxon>
        <taxon>Aspergillaceae</taxon>
        <taxon>Aspergillus</taxon>
        <taxon>Aspergillus subgen. Nidulantes</taxon>
    </lineage>
</organism>
<reference evidence="2 3" key="1">
    <citation type="submission" date="2024-07" db="EMBL/GenBank/DDBJ databases">
        <title>Section-level genome sequencing and comparative genomics of Aspergillus sections Usti and Cavernicolus.</title>
        <authorList>
            <consortium name="Lawrence Berkeley National Laboratory"/>
            <person name="Nybo J.L."/>
            <person name="Vesth T.C."/>
            <person name="Theobald S."/>
            <person name="Frisvad J.C."/>
            <person name="Larsen T.O."/>
            <person name="Kjaerboelling I."/>
            <person name="Rothschild-Mancinelli K."/>
            <person name="Lyhne E.K."/>
            <person name="Kogle M.E."/>
            <person name="Barry K."/>
            <person name="Clum A."/>
            <person name="Na H."/>
            <person name="Ledsgaard L."/>
            <person name="Lin J."/>
            <person name="Lipzen A."/>
            <person name="Kuo A."/>
            <person name="Riley R."/>
            <person name="Mondo S."/>
            <person name="Labutti K."/>
            <person name="Haridas S."/>
            <person name="Pangalinan J."/>
            <person name="Salamov A.A."/>
            <person name="Simmons B.A."/>
            <person name="Magnuson J.K."/>
            <person name="Chen J."/>
            <person name="Drula E."/>
            <person name="Henrissat B."/>
            <person name="Wiebenga A."/>
            <person name="Lubbers R.J."/>
            <person name="Gomes A.C."/>
            <person name="Makela M.R."/>
            <person name="Stajich J."/>
            <person name="Grigoriev I.V."/>
            <person name="Mortensen U.H."/>
            <person name="De Vries R.P."/>
            <person name="Baker S.E."/>
            <person name="Andersen M.R."/>
        </authorList>
    </citation>
    <scope>NUCLEOTIDE SEQUENCE [LARGE SCALE GENOMIC DNA]</scope>
    <source>
        <strain evidence="2 3">CBS 123904</strain>
    </source>
</reference>
<evidence type="ECO:0000313" key="2">
    <source>
        <dbReference type="EMBL" id="KAL2826954.1"/>
    </source>
</evidence>
<dbReference type="EMBL" id="JBFXLU010000416">
    <property type="protein sequence ID" value="KAL2826954.1"/>
    <property type="molecule type" value="Genomic_DNA"/>
</dbReference>
<gene>
    <name evidence="2" type="ORF">BJY01DRAFT_141269</name>
</gene>
<feature type="region of interest" description="Disordered" evidence="1">
    <location>
        <begin position="177"/>
        <end position="232"/>
    </location>
</feature>
<feature type="compositionally biased region" description="Polar residues" evidence="1">
    <location>
        <begin position="211"/>
        <end position="220"/>
    </location>
</feature>